<dbReference type="OrthoDB" id="460483at2759"/>
<dbReference type="RefSeq" id="XP_002771252.1">
    <property type="nucleotide sequence ID" value="XM_002771206.1"/>
</dbReference>
<dbReference type="InParanoid" id="C5LJQ1"/>
<name>C5LJQ1_PERM5</name>
<dbReference type="EMBL" id="GG682469">
    <property type="protein sequence ID" value="EER03068.1"/>
    <property type="molecule type" value="Genomic_DNA"/>
</dbReference>
<dbReference type="GeneID" id="9051734"/>
<evidence type="ECO:0000313" key="2">
    <source>
        <dbReference type="EMBL" id="EER03068.1"/>
    </source>
</evidence>
<keyword evidence="3" id="KW-1185">Reference proteome</keyword>
<keyword evidence="1" id="KW-0732">Signal</keyword>
<accession>C5LJQ1</accession>
<reference evidence="2 3" key="1">
    <citation type="submission" date="2008-07" db="EMBL/GenBank/DDBJ databases">
        <authorList>
            <person name="El-Sayed N."/>
            <person name="Caler E."/>
            <person name="Inman J."/>
            <person name="Amedeo P."/>
            <person name="Hass B."/>
            <person name="Wortman J."/>
        </authorList>
    </citation>
    <scope>NUCLEOTIDE SEQUENCE [LARGE SCALE GENOMIC DNA]</scope>
    <source>
        <strain evidence="3">ATCC 50983 / TXsc</strain>
    </source>
</reference>
<gene>
    <name evidence="2" type="ORF">Pmar_PMAR001813</name>
</gene>
<sequence>MNILSTWLLATQLVAIFAICSLETDAATHLRQAVPSSTGPSQSTASPGPCPPLDGIFVKKSGPPKLSGNFNFTSTNFDMNLSYAGTPYTVENIPYTMIDEIAAEQGCWVHVDLSVIYKMPKEVREDVGVALIFFYKNLLYLPTKFGGPKSLARATFTRQEAL</sequence>
<organism evidence="3">
    <name type="scientific">Perkinsus marinus (strain ATCC 50983 / TXsc)</name>
    <dbReference type="NCBI Taxonomy" id="423536"/>
    <lineage>
        <taxon>Eukaryota</taxon>
        <taxon>Sar</taxon>
        <taxon>Alveolata</taxon>
        <taxon>Perkinsozoa</taxon>
        <taxon>Perkinsea</taxon>
        <taxon>Perkinsida</taxon>
        <taxon>Perkinsidae</taxon>
        <taxon>Perkinsus</taxon>
    </lineage>
</organism>
<feature type="chain" id="PRO_5002955122" evidence="1">
    <location>
        <begin position="27"/>
        <end position="162"/>
    </location>
</feature>
<protein>
    <submittedName>
        <fullName evidence="2">Uncharacterized protein</fullName>
    </submittedName>
</protein>
<proteinExistence type="predicted"/>
<dbReference type="AlphaFoldDB" id="C5LJQ1"/>
<evidence type="ECO:0000256" key="1">
    <source>
        <dbReference type="SAM" id="SignalP"/>
    </source>
</evidence>
<evidence type="ECO:0000313" key="3">
    <source>
        <dbReference type="Proteomes" id="UP000007800"/>
    </source>
</evidence>
<dbReference type="Proteomes" id="UP000007800">
    <property type="component" value="Unassembled WGS sequence"/>
</dbReference>
<feature type="signal peptide" evidence="1">
    <location>
        <begin position="1"/>
        <end position="26"/>
    </location>
</feature>
<dbReference type="OMA" id="WVYIALD"/>